<reference evidence="4 5" key="1">
    <citation type="submission" date="2014-02" db="EMBL/GenBank/DDBJ databases">
        <authorList>
            <person name="Sibley D."/>
            <person name="Venepally P."/>
            <person name="Karamycheva S."/>
            <person name="Hadjithomas M."/>
            <person name="Khan A."/>
            <person name="Brunk B."/>
            <person name="Roos D."/>
            <person name="Caler E."/>
            <person name="Lorenzi H."/>
        </authorList>
    </citation>
    <scope>NUCLEOTIDE SEQUENCE [LARGE SCALE GENOMIC DNA]</scope>
    <source>
        <strain evidence="4 5">GAB2-2007-GAL-DOM2</strain>
    </source>
</reference>
<evidence type="ECO:0000256" key="2">
    <source>
        <dbReference type="SAM" id="MobiDB-lite"/>
    </source>
</evidence>
<dbReference type="Proteomes" id="UP000028837">
    <property type="component" value="Unassembled WGS sequence"/>
</dbReference>
<protein>
    <recommendedName>
        <fullName evidence="3">Trichohyalin-plectin-homology domain-containing protein</fullName>
    </recommendedName>
</protein>
<feature type="compositionally biased region" description="Acidic residues" evidence="2">
    <location>
        <begin position="518"/>
        <end position="531"/>
    </location>
</feature>
<dbReference type="InterPro" id="IPR043597">
    <property type="entry name" value="TPH_dom"/>
</dbReference>
<evidence type="ECO:0000313" key="4">
    <source>
        <dbReference type="EMBL" id="KFG31273.1"/>
    </source>
</evidence>
<dbReference type="VEuPathDB" id="ToxoDB:TGDOM2_256850"/>
<gene>
    <name evidence="4" type="ORF">TGDOM2_256850</name>
</gene>
<dbReference type="PANTHER" id="PTHR28663">
    <property type="entry name" value="COILED-COIL DOMAIN-CONTAINING PROTEIN 173"/>
    <property type="match status" value="1"/>
</dbReference>
<dbReference type="Pfam" id="PF13868">
    <property type="entry name" value="TPH"/>
    <property type="match status" value="1"/>
</dbReference>
<feature type="region of interest" description="Disordered" evidence="2">
    <location>
        <begin position="1"/>
        <end position="20"/>
    </location>
</feature>
<dbReference type="OrthoDB" id="331765at2759"/>
<feature type="region of interest" description="Disordered" evidence="2">
    <location>
        <begin position="499"/>
        <end position="531"/>
    </location>
</feature>
<keyword evidence="1" id="KW-0175">Coiled coil</keyword>
<dbReference type="InterPro" id="IPR039986">
    <property type="entry name" value="CFAP210"/>
</dbReference>
<sequence length="531" mass="62770">MASYGGRVPDLSPTSGTEVPFYGTRWHKYHEAQKQQREVVLTEGDMEKIKELLLGNKTDPARAADAEMRRQDHLQSIKKVEGWTNTLQSNLAKRVEQRAKRLADEEAARVAIDEEEAVLKQKRRMELLKRADDTLAANNEKYRALKTGLMQGDWLRGLEEQKKWKERLANVEAMRAAHYNKVLARTEQEKADREARDRAEKQTKMKELQAGRQLQYEEAQEKRIREKHEREETGKRIRDETRRALEAMEAQEEQKRIRVREEKQAMKRQLDEEVRLNKLRRENERLEEKAALDESTAYEKREAIVKEREAYLRQEDARARERRIQDLAWRLEKLKEEEAQRLARDVERQQEKDAAREGEEKRKREERYILIAQDRANQIRRKREEAETQRREDAELTRNYLEASKLADAEERRAAEERKLAMREVAQIQMQQMRDTRRRRTQEREDEKRAFNDTFKQIVEQEERVDAWAARCIGNAIRDGENPKPIAAAMNRYLIASGAKPPRKAAQQKTSNIFNADVDTDSASEEENAEK</sequence>
<evidence type="ECO:0000259" key="3">
    <source>
        <dbReference type="Pfam" id="PF13868"/>
    </source>
</evidence>
<proteinExistence type="predicted"/>
<feature type="region of interest" description="Disordered" evidence="2">
    <location>
        <begin position="186"/>
        <end position="234"/>
    </location>
</feature>
<name>A0A086JGK5_TOXGO</name>
<accession>A0A086JGK5</accession>
<evidence type="ECO:0000256" key="1">
    <source>
        <dbReference type="ARBA" id="ARBA00023054"/>
    </source>
</evidence>
<feature type="compositionally biased region" description="Basic and acidic residues" evidence="2">
    <location>
        <begin position="219"/>
        <end position="234"/>
    </location>
</feature>
<comment type="caution">
    <text evidence="4">The sequence shown here is derived from an EMBL/GenBank/DDBJ whole genome shotgun (WGS) entry which is preliminary data.</text>
</comment>
<feature type="region of interest" description="Disordered" evidence="2">
    <location>
        <begin position="340"/>
        <end position="363"/>
    </location>
</feature>
<dbReference type="EMBL" id="AHZU02001543">
    <property type="protein sequence ID" value="KFG31273.1"/>
    <property type="molecule type" value="Genomic_DNA"/>
</dbReference>
<feature type="compositionally biased region" description="Basic and acidic residues" evidence="2">
    <location>
        <begin position="186"/>
        <end position="209"/>
    </location>
</feature>
<organism evidence="4 5">
    <name type="scientific">Toxoplasma gondii GAB2-2007-GAL-DOM2</name>
    <dbReference type="NCBI Taxonomy" id="1130820"/>
    <lineage>
        <taxon>Eukaryota</taxon>
        <taxon>Sar</taxon>
        <taxon>Alveolata</taxon>
        <taxon>Apicomplexa</taxon>
        <taxon>Conoidasida</taxon>
        <taxon>Coccidia</taxon>
        <taxon>Eucoccidiorida</taxon>
        <taxon>Eimeriorina</taxon>
        <taxon>Sarcocystidae</taxon>
        <taxon>Toxoplasma</taxon>
    </lineage>
</organism>
<feature type="region of interest" description="Disordered" evidence="2">
    <location>
        <begin position="429"/>
        <end position="448"/>
    </location>
</feature>
<feature type="domain" description="Trichohyalin-plectin-homology" evidence="3">
    <location>
        <begin position="137"/>
        <end position="476"/>
    </location>
</feature>
<dbReference type="PANTHER" id="PTHR28663:SF1">
    <property type="entry name" value="CILIA- AND FLAGELLA- ASSOCIATED PROTEIN 210"/>
    <property type="match status" value="1"/>
</dbReference>
<dbReference type="AlphaFoldDB" id="A0A086JGK5"/>
<evidence type="ECO:0000313" key="5">
    <source>
        <dbReference type="Proteomes" id="UP000028837"/>
    </source>
</evidence>